<accession>A0A517XTS0</accession>
<sequence>MADTAVTRTVTLDSREEAVLLFGPRDQYLRTVRDALNVKVVARGDLIQIEGSTTEPVEQAERAFQQLRIVLRKHGKLTAEDVRTVVEVVRGPTDRGAGAAVTVMESGRHLRPRTDGQGRYVQAMKTHDMVICVGPAGTGKTYLAVGMAVSLLRAGQVKKIVLVRPAVEAGERLGFLPGDLAAKVNPYLRPLFDALNDIMEPEQVRKYMDNDVIEIAPLAYMRGRTLNNSVIIMDEAQNATVPQTKMFLTRMGNNSRVVVTGDLTQTDLPKTIPSGLADAVQRLRDVEGLSIVYLDESDIVRNPLVSRIVKAYEDETPRGRRQ</sequence>
<dbReference type="RefSeq" id="WP_145239312.1">
    <property type="nucleotide sequence ID" value="NZ_CP036273.1"/>
</dbReference>
<dbReference type="InterPro" id="IPR051451">
    <property type="entry name" value="PhoH2-like"/>
</dbReference>
<reference evidence="8 9" key="1">
    <citation type="submission" date="2019-02" db="EMBL/GenBank/DDBJ databases">
        <title>Deep-cultivation of Planctomycetes and their phenomic and genomic characterization uncovers novel biology.</title>
        <authorList>
            <person name="Wiegand S."/>
            <person name="Jogler M."/>
            <person name="Boedeker C."/>
            <person name="Pinto D."/>
            <person name="Vollmers J."/>
            <person name="Rivas-Marin E."/>
            <person name="Kohn T."/>
            <person name="Peeters S.H."/>
            <person name="Heuer A."/>
            <person name="Rast P."/>
            <person name="Oberbeckmann S."/>
            <person name="Bunk B."/>
            <person name="Jeske O."/>
            <person name="Meyerdierks A."/>
            <person name="Storesund J.E."/>
            <person name="Kallscheuer N."/>
            <person name="Luecker S."/>
            <person name="Lage O.M."/>
            <person name="Pohl T."/>
            <person name="Merkel B.J."/>
            <person name="Hornburger P."/>
            <person name="Mueller R.-W."/>
            <person name="Bruemmer F."/>
            <person name="Labrenz M."/>
            <person name="Spormann A.M."/>
            <person name="Op den Camp H."/>
            <person name="Overmann J."/>
            <person name="Amann R."/>
            <person name="Jetten M.S.M."/>
            <person name="Mascher T."/>
            <person name="Medema M.H."/>
            <person name="Devos D.P."/>
            <person name="Kaster A.-K."/>
            <person name="Ovreas L."/>
            <person name="Rohde M."/>
            <person name="Galperin M.Y."/>
            <person name="Jogler C."/>
        </authorList>
    </citation>
    <scope>NUCLEOTIDE SEQUENCE [LARGE SCALE GENOMIC DNA]</scope>
    <source>
        <strain evidence="8 9">ETA_A1</strain>
    </source>
</reference>
<keyword evidence="4" id="KW-0547">Nucleotide-binding</keyword>
<evidence type="ECO:0000259" key="7">
    <source>
        <dbReference type="Pfam" id="PF02562"/>
    </source>
</evidence>
<dbReference type="SUPFAM" id="SSF52540">
    <property type="entry name" value="P-loop containing nucleoside triphosphate hydrolases"/>
    <property type="match status" value="1"/>
</dbReference>
<organism evidence="8 9">
    <name type="scientific">Urbifossiella limnaea</name>
    <dbReference type="NCBI Taxonomy" id="2528023"/>
    <lineage>
        <taxon>Bacteria</taxon>
        <taxon>Pseudomonadati</taxon>
        <taxon>Planctomycetota</taxon>
        <taxon>Planctomycetia</taxon>
        <taxon>Gemmatales</taxon>
        <taxon>Gemmataceae</taxon>
        <taxon>Urbifossiella</taxon>
    </lineage>
</organism>
<evidence type="ECO:0000256" key="2">
    <source>
        <dbReference type="ARBA" id="ARBA00010393"/>
    </source>
</evidence>
<evidence type="ECO:0000256" key="4">
    <source>
        <dbReference type="ARBA" id="ARBA00022741"/>
    </source>
</evidence>
<keyword evidence="3" id="KW-0963">Cytoplasm</keyword>
<dbReference type="Gene3D" id="3.40.50.300">
    <property type="entry name" value="P-loop containing nucleotide triphosphate hydrolases"/>
    <property type="match status" value="1"/>
</dbReference>
<evidence type="ECO:0000313" key="9">
    <source>
        <dbReference type="Proteomes" id="UP000319576"/>
    </source>
</evidence>
<dbReference type="PANTHER" id="PTHR30473">
    <property type="entry name" value="PROTEIN PHOH"/>
    <property type="match status" value="1"/>
</dbReference>
<evidence type="ECO:0000313" key="8">
    <source>
        <dbReference type="EMBL" id="QDU20919.1"/>
    </source>
</evidence>
<dbReference type="Proteomes" id="UP000319576">
    <property type="component" value="Chromosome"/>
</dbReference>
<dbReference type="EMBL" id="CP036273">
    <property type="protein sequence ID" value="QDU20919.1"/>
    <property type="molecule type" value="Genomic_DNA"/>
</dbReference>
<comment type="similarity">
    <text evidence="2">Belongs to the PhoH family.</text>
</comment>
<dbReference type="AlphaFoldDB" id="A0A517XTS0"/>
<evidence type="ECO:0000256" key="6">
    <source>
        <dbReference type="ARBA" id="ARBA00039970"/>
    </source>
</evidence>
<dbReference type="Pfam" id="PF02562">
    <property type="entry name" value="PhoH"/>
    <property type="match status" value="1"/>
</dbReference>
<gene>
    <name evidence="8" type="ORF">ETAA1_28820</name>
</gene>
<comment type="subcellular location">
    <subcellularLocation>
        <location evidence="1">Cytoplasm</location>
    </subcellularLocation>
</comment>
<feature type="domain" description="PhoH-like protein" evidence="7">
    <location>
        <begin position="110"/>
        <end position="313"/>
    </location>
</feature>
<evidence type="ECO:0000256" key="3">
    <source>
        <dbReference type="ARBA" id="ARBA00022490"/>
    </source>
</evidence>
<dbReference type="GO" id="GO:0005829">
    <property type="term" value="C:cytosol"/>
    <property type="evidence" value="ECO:0007669"/>
    <property type="project" value="TreeGrafter"/>
</dbReference>
<keyword evidence="9" id="KW-1185">Reference proteome</keyword>
<dbReference type="InterPro" id="IPR027417">
    <property type="entry name" value="P-loop_NTPase"/>
</dbReference>
<name>A0A517XTS0_9BACT</name>
<proteinExistence type="inferred from homology"/>
<dbReference type="GO" id="GO:0005524">
    <property type="term" value="F:ATP binding"/>
    <property type="evidence" value="ECO:0007669"/>
    <property type="project" value="UniProtKB-KW"/>
</dbReference>
<keyword evidence="5" id="KW-0067">ATP-binding</keyword>
<dbReference type="KEGG" id="uli:ETAA1_28820"/>
<protein>
    <recommendedName>
        <fullName evidence="6">PhoH-like protein</fullName>
    </recommendedName>
</protein>
<dbReference type="InterPro" id="IPR003714">
    <property type="entry name" value="PhoH"/>
</dbReference>
<evidence type="ECO:0000256" key="1">
    <source>
        <dbReference type="ARBA" id="ARBA00004496"/>
    </source>
</evidence>
<dbReference type="PANTHER" id="PTHR30473:SF1">
    <property type="entry name" value="PHOH-LIKE PROTEIN"/>
    <property type="match status" value="1"/>
</dbReference>
<dbReference type="OrthoDB" id="9773137at2"/>
<dbReference type="FunFam" id="3.40.50.300:FF:000013">
    <property type="entry name" value="PhoH family ATPase"/>
    <property type="match status" value="1"/>
</dbReference>
<evidence type="ECO:0000256" key="5">
    <source>
        <dbReference type="ARBA" id="ARBA00022840"/>
    </source>
</evidence>